<accession>A0ABD0LNE1</accession>
<dbReference type="Gene3D" id="1.10.287.1490">
    <property type="match status" value="1"/>
</dbReference>
<dbReference type="PANTHER" id="PTHR45828">
    <property type="entry name" value="CYTOCHROME B561/FERRIC REDUCTASE TRANSMEMBRANE"/>
    <property type="match status" value="1"/>
</dbReference>
<feature type="coiled-coil region" evidence="1">
    <location>
        <begin position="387"/>
        <end position="492"/>
    </location>
</feature>
<feature type="chain" id="PRO_5044852937" description="Reelin domain-containing protein" evidence="3">
    <location>
        <begin position="17"/>
        <end position="533"/>
    </location>
</feature>
<gene>
    <name evidence="5" type="ORF">BaRGS_00007607</name>
</gene>
<dbReference type="InterPro" id="IPR042307">
    <property type="entry name" value="Reeler_sf"/>
</dbReference>
<feature type="compositionally biased region" description="Polar residues" evidence="2">
    <location>
        <begin position="174"/>
        <end position="187"/>
    </location>
</feature>
<feature type="domain" description="Reelin" evidence="4">
    <location>
        <begin position="17"/>
        <end position="179"/>
    </location>
</feature>
<dbReference type="EMBL" id="JACVVK020000033">
    <property type="protein sequence ID" value="KAK7501122.1"/>
    <property type="molecule type" value="Genomic_DNA"/>
</dbReference>
<comment type="caution">
    <text evidence="5">The sequence shown here is derived from an EMBL/GenBank/DDBJ whole genome shotgun (WGS) entry which is preliminary data.</text>
</comment>
<dbReference type="InterPro" id="IPR051237">
    <property type="entry name" value="Ferric-chelate_Red/DefProt"/>
</dbReference>
<evidence type="ECO:0000256" key="2">
    <source>
        <dbReference type="SAM" id="MobiDB-lite"/>
    </source>
</evidence>
<sequence length="533" mass="58226">MPELVMKVLALVVTLAVECLHGLPQGAPRGACDNMTPGHYGAQQLTNTPERYRLTSQNTAYLPGEAVIVTLESVDGTTFSGFLLQGRDGDTPVGEFECQTEACHGVCGHNNTTALTHSLSFNQSSITATWLAPIQSNATIRFRATVVESYSTFIVGIESEDVTVMAEYMAETSLGTSTPGSGESNPTAANSDGNDGGNGAASAILAYPVEGRHAFCGRQAQKKGMGPQTGRFNVVGHAMHTRSDGTTEDAPGEEQLSPLGAAAASASTLGVAVAWPSQPNSPKDLTMVDCRHHDAERSAMAQDNDKKLKAREGQIEALKDELRQREKTVKSLTDENHKKRSDINSLQHTINALKQDVDASKTYVEDIQHNLAIMQVEKEKLESGAAYREKEALISRLTHEVTELKNNLNKLDRELSKAKEVIAQQGGKLRLLENDKTNLHVKFKEELSKATQNMRLEVEKMREVMRSQWEEMRILRQQNEGMRTDIKEIKDMLLGGEPSGDPPIYNMGALKPSLPALSRDTRRIIPGKKKPLG</sequence>
<keyword evidence="3" id="KW-0732">Signal</keyword>
<keyword evidence="1" id="KW-0175">Coiled coil</keyword>
<evidence type="ECO:0000256" key="3">
    <source>
        <dbReference type="SAM" id="SignalP"/>
    </source>
</evidence>
<dbReference type="Gene3D" id="2.60.40.4060">
    <property type="entry name" value="Reeler domain"/>
    <property type="match status" value="1"/>
</dbReference>
<protein>
    <recommendedName>
        <fullName evidence="4">Reelin domain-containing protein</fullName>
    </recommendedName>
</protein>
<evidence type="ECO:0000313" key="5">
    <source>
        <dbReference type="EMBL" id="KAK7501122.1"/>
    </source>
</evidence>
<evidence type="ECO:0000259" key="4">
    <source>
        <dbReference type="PROSITE" id="PS51019"/>
    </source>
</evidence>
<feature type="coiled-coil region" evidence="1">
    <location>
        <begin position="301"/>
        <end position="356"/>
    </location>
</feature>
<dbReference type="PANTHER" id="PTHR45828:SF44">
    <property type="entry name" value="FERRIC-CHELATE REDUCTASE 1-RELATED"/>
    <property type="match status" value="1"/>
</dbReference>
<reference evidence="5 6" key="1">
    <citation type="journal article" date="2023" name="Sci. Data">
        <title>Genome assembly of the Korean intertidal mud-creeper Batillaria attramentaria.</title>
        <authorList>
            <person name="Patra A.K."/>
            <person name="Ho P.T."/>
            <person name="Jun S."/>
            <person name="Lee S.J."/>
            <person name="Kim Y."/>
            <person name="Won Y.J."/>
        </authorList>
    </citation>
    <scope>NUCLEOTIDE SEQUENCE [LARGE SCALE GENOMIC DNA]</scope>
    <source>
        <strain evidence="5">Wonlab-2016</strain>
    </source>
</reference>
<dbReference type="Proteomes" id="UP001519460">
    <property type="component" value="Unassembled WGS sequence"/>
</dbReference>
<organism evidence="5 6">
    <name type="scientific">Batillaria attramentaria</name>
    <dbReference type="NCBI Taxonomy" id="370345"/>
    <lineage>
        <taxon>Eukaryota</taxon>
        <taxon>Metazoa</taxon>
        <taxon>Spiralia</taxon>
        <taxon>Lophotrochozoa</taxon>
        <taxon>Mollusca</taxon>
        <taxon>Gastropoda</taxon>
        <taxon>Caenogastropoda</taxon>
        <taxon>Sorbeoconcha</taxon>
        <taxon>Cerithioidea</taxon>
        <taxon>Batillariidae</taxon>
        <taxon>Batillaria</taxon>
    </lineage>
</organism>
<proteinExistence type="predicted"/>
<evidence type="ECO:0000256" key="1">
    <source>
        <dbReference type="SAM" id="Coils"/>
    </source>
</evidence>
<evidence type="ECO:0000313" key="6">
    <source>
        <dbReference type="Proteomes" id="UP001519460"/>
    </source>
</evidence>
<name>A0ABD0LNE1_9CAEN</name>
<dbReference type="Pfam" id="PF02014">
    <property type="entry name" value="Reeler"/>
    <property type="match status" value="1"/>
</dbReference>
<dbReference type="PROSITE" id="PS51019">
    <property type="entry name" value="REELIN"/>
    <property type="match status" value="1"/>
</dbReference>
<keyword evidence="6" id="KW-1185">Reference proteome</keyword>
<dbReference type="AlphaFoldDB" id="A0ABD0LNE1"/>
<dbReference type="InterPro" id="IPR002861">
    <property type="entry name" value="Reeler_dom"/>
</dbReference>
<feature type="region of interest" description="Disordered" evidence="2">
    <location>
        <begin position="174"/>
        <end position="199"/>
    </location>
</feature>
<dbReference type="CDD" id="cd08544">
    <property type="entry name" value="Reeler"/>
    <property type="match status" value="1"/>
</dbReference>
<feature type="signal peptide" evidence="3">
    <location>
        <begin position="1"/>
        <end position="16"/>
    </location>
</feature>